<organism evidence="2 3">
    <name type="scientific">Marasmius oreades</name>
    <name type="common">fairy-ring Marasmius</name>
    <dbReference type="NCBI Taxonomy" id="181124"/>
    <lineage>
        <taxon>Eukaryota</taxon>
        <taxon>Fungi</taxon>
        <taxon>Dikarya</taxon>
        <taxon>Basidiomycota</taxon>
        <taxon>Agaricomycotina</taxon>
        <taxon>Agaricomycetes</taxon>
        <taxon>Agaricomycetidae</taxon>
        <taxon>Agaricales</taxon>
        <taxon>Marasmiineae</taxon>
        <taxon>Marasmiaceae</taxon>
        <taxon>Marasmius</taxon>
    </lineage>
</organism>
<dbReference type="PROSITE" id="PS50181">
    <property type="entry name" value="FBOX"/>
    <property type="match status" value="1"/>
</dbReference>
<dbReference type="InterPro" id="IPR001810">
    <property type="entry name" value="F-box_dom"/>
</dbReference>
<dbReference type="EMBL" id="CM032188">
    <property type="protein sequence ID" value="KAG7088013.1"/>
    <property type="molecule type" value="Genomic_DNA"/>
</dbReference>
<reference evidence="2" key="1">
    <citation type="journal article" date="2021" name="Genome Biol. Evol.">
        <title>The assembled and annotated genome of the fairy-ring fungus Marasmius oreades.</title>
        <authorList>
            <person name="Hiltunen M."/>
            <person name="Ament-Velasquez S.L."/>
            <person name="Johannesson H."/>
        </authorList>
    </citation>
    <scope>NUCLEOTIDE SEQUENCE</scope>
    <source>
        <strain evidence="2">03SP1</strain>
    </source>
</reference>
<evidence type="ECO:0000259" key="1">
    <source>
        <dbReference type="PROSITE" id="PS50181"/>
    </source>
</evidence>
<dbReference type="InterPro" id="IPR036047">
    <property type="entry name" value="F-box-like_dom_sf"/>
</dbReference>
<dbReference type="Gene3D" id="1.20.1280.50">
    <property type="match status" value="1"/>
</dbReference>
<proteinExistence type="predicted"/>
<gene>
    <name evidence="2" type="ORF">E1B28_012050</name>
</gene>
<dbReference type="GeneID" id="66081125"/>
<accession>A0A9P7RRE7</accession>
<dbReference type="RefSeq" id="XP_043004484.1">
    <property type="nucleotide sequence ID" value="XM_043157118.1"/>
</dbReference>
<protein>
    <recommendedName>
        <fullName evidence="1">F-box domain-containing protein</fullName>
    </recommendedName>
</protein>
<feature type="domain" description="F-box" evidence="1">
    <location>
        <begin position="1"/>
        <end position="49"/>
    </location>
</feature>
<name>A0A9P7RRE7_9AGAR</name>
<dbReference type="SUPFAM" id="SSF81383">
    <property type="entry name" value="F-box domain"/>
    <property type="match status" value="1"/>
</dbReference>
<evidence type="ECO:0000313" key="2">
    <source>
        <dbReference type="EMBL" id="KAG7088013.1"/>
    </source>
</evidence>
<dbReference type="Proteomes" id="UP001049176">
    <property type="component" value="Chromosome 8"/>
</dbReference>
<sequence>MHISILPPETLEQLFLLLDPLDVSSVSRTSRYFNALIYHSPDHHLWRNLYLSQPLDDPTLCYSPLGHRSTPTSSFDWKKELQDVIFARTIVENGPRKWGREDRKRALRTLLKLVAFVPPLESYKEDMDSDKMSANLMWVAAECRKGALVDPDAPGVGSAGLGGKEDDEELQLRAKLHTYLGLTPNDWMESAQRQSRMFVYRMGNYHWGNEFGPFREERLGVDSGSVDARGIGDGNTTLRVNWIHVRHIHQTISMALFEGIPEEARENIRQLDVFIYQLSFPHTQLILPRQEAEDGIGRDWAGVEGKWEISFCFCDHGDLIRFNHAVRHFYLVPLDCSRFPSSFSNVGAPPCNSRLSI</sequence>
<dbReference type="AlphaFoldDB" id="A0A9P7RRE7"/>
<keyword evidence="3" id="KW-1185">Reference proteome</keyword>
<evidence type="ECO:0000313" key="3">
    <source>
        <dbReference type="Proteomes" id="UP001049176"/>
    </source>
</evidence>
<dbReference type="CDD" id="cd09917">
    <property type="entry name" value="F-box_SF"/>
    <property type="match status" value="1"/>
</dbReference>
<dbReference type="KEGG" id="more:E1B28_012050"/>
<dbReference type="OrthoDB" id="3226064at2759"/>
<dbReference type="Pfam" id="PF12937">
    <property type="entry name" value="F-box-like"/>
    <property type="match status" value="1"/>
</dbReference>
<comment type="caution">
    <text evidence="2">The sequence shown here is derived from an EMBL/GenBank/DDBJ whole genome shotgun (WGS) entry which is preliminary data.</text>
</comment>